<dbReference type="Proteomes" id="UP001217089">
    <property type="component" value="Unassembled WGS sequence"/>
</dbReference>
<feature type="transmembrane region" description="Helical" evidence="6">
    <location>
        <begin position="112"/>
        <end position="133"/>
    </location>
</feature>
<feature type="transmembrane region" description="Helical" evidence="6">
    <location>
        <begin position="88"/>
        <end position="105"/>
    </location>
</feature>
<keyword evidence="4 6" id="KW-1133">Transmembrane helix</keyword>
<accession>A0ABQ9FNC3</accession>
<comment type="similarity">
    <text evidence="2">Belongs to the nucleobase:cation symporter-2 (NCS2) (TC 2.A.40) family.</text>
</comment>
<reference evidence="7 8" key="1">
    <citation type="submission" date="2022-12" db="EMBL/GenBank/DDBJ databases">
        <title>Chromosome-level genome of Tegillarca granosa.</title>
        <authorList>
            <person name="Kim J."/>
        </authorList>
    </citation>
    <scope>NUCLEOTIDE SEQUENCE [LARGE SCALE GENOMIC DNA]</scope>
    <source>
        <strain evidence="7">Teg-2019</strain>
        <tissue evidence="7">Adductor muscle</tissue>
    </source>
</reference>
<evidence type="ECO:0000256" key="2">
    <source>
        <dbReference type="ARBA" id="ARBA00008821"/>
    </source>
</evidence>
<comment type="subcellular location">
    <subcellularLocation>
        <location evidence="1">Membrane</location>
        <topology evidence="1">Multi-pass membrane protein</topology>
    </subcellularLocation>
</comment>
<comment type="caution">
    <text evidence="7">The sequence shown here is derived from an EMBL/GenBank/DDBJ whole genome shotgun (WGS) entry which is preliminary data.</text>
</comment>
<keyword evidence="8" id="KW-1185">Reference proteome</keyword>
<name>A0ABQ9FNC3_TEGGR</name>
<evidence type="ECO:0000256" key="6">
    <source>
        <dbReference type="SAM" id="Phobius"/>
    </source>
</evidence>
<evidence type="ECO:0000256" key="5">
    <source>
        <dbReference type="ARBA" id="ARBA00023136"/>
    </source>
</evidence>
<feature type="non-terminal residue" evidence="7">
    <location>
        <position position="453"/>
    </location>
</feature>
<protein>
    <recommendedName>
        <fullName evidence="9">Solute carrier family 23 member 2</fullName>
    </recommendedName>
</protein>
<organism evidence="7 8">
    <name type="scientific">Tegillarca granosa</name>
    <name type="common">Malaysian cockle</name>
    <name type="synonym">Anadara granosa</name>
    <dbReference type="NCBI Taxonomy" id="220873"/>
    <lineage>
        <taxon>Eukaryota</taxon>
        <taxon>Metazoa</taxon>
        <taxon>Spiralia</taxon>
        <taxon>Lophotrochozoa</taxon>
        <taxon>Mollusca</taxon>
        <taxon>Bivalvia</taxon>
        <taxon>Autobranchia</taxon>
        <taxon>Pteriomorphia</taxon>
        <taxon>Arcoida</taxon>
        <taxon>Arcoidea</taxon>
        <taxon>Arcidae</taxon>
        <taxon>Tegillarca</taxon>
    </lineage>
</organism>
<dbReference type="EMBL" id="JARBDR010000246">
    <property type="protein sequence ID" value="KAJ8317666.1"/>
    <property type="molecule type" value="Genomic_DNA"/>
</dbReference>
<feature type="transmembrane region" description="Helical" evidence="6">
    <location>
        <begin position="153"/>
        <end position="172"/>
    </location>
</feature>
<proteinExistence type="inferred from homology"/>
<feature type="transmembrane region" description="Helical" evidence="6">
    <location>
        <begin position="339"/>
        <end position="358"/>
    </location>
</feature>
<evidence type="ECO:0000313" key="7">
    <source>
        <dbReference type="EMBL" id="KAJ8317666.1"/>
    </source>
</evidence>
<keyword evidence="3 6" id="KW-0812">Transmembrane</keyword>
<evidence type="ECO:0000256" key="1">
    <source>
        <dbReference type="ARBA" id="ARBA00004141"/>
    </source>
</evidence>
<evidence type="ECO:0008006" key="9">
    <source>
        <dbReference type="Google" id="ProtNLM"/>
    </source>
</evidence>
<feature type="transmembrane region" description="Helical" evidence="6">
    <location>
        <begin position="394"/>
        <end position="412"/>
    </location>
</feature>
<dbReference type="PANTHER" id="PTHR11119">
    <property type="entry name" value="XANTHINE-URACIL / VITAMIN C PERMEASE FAMILY MEMBER"/>
    <property type="match status" value="1"/>
</dbReference>
<gene>
    <name evidence="7" type="ORF">KUTeg_005570</name>
</gene>
<evidence type="ECO:0000313" key="8">
    <source>
        <dbReference type="Proteomes" id="UP001217089"/>
    </source>
</evidence>
<dbReference type="InterPro" id="IPR006043">
    <property type="entry name" value="NCS2"/>
</dbReference>
<feature type="transmembrane region" description="Helical" evidence="6">
    <location>
        <begin position="193"/>
        <end position="214"/>
    </location>
</feature>
<evidence type="ECO:0000256" key="3">
    <source>
        <dbReference type="ARBA" id="ARBA00022692"/>
    </source>
</evidence>
<evidence type="ECO:0000256" key="4">
    <source>
        <dbReference type="ARBA" id="ARBA00022989"/>
    </source>
</evidence>
<sequence length="453" mass="49385">MQNETTLFNYTCISISGITTFIQVTVGVRIPVYQGPTQLYTVPLLALAALPEWKCPDINLYSGSNSSVINGTTEMFYRQEVVYPRLNLLQGSLALAGGIHMLIGFTGTMGLLLKYIGPITIIPAIFLSGVSLYGVLVKFSETHWGISALYNNFYMYSSFIIFGATFISTSKVEQRKGIPFHPLSTASSFMCKYLLIAITCGWAVSAVLTEAGVFSKDPKSKEFYARTDSRLYVIDACPLFHFPYPEQFGKTSFDTGVFVGFMSATFISILDSIADYYATARVSRVPPPPVHAINRGLFVEGMMSMIAGPFGCGHATTTYGSVIGIIGTTRVASRRVYQCLAIILIILSIIGKFGAVFITIPYPVLGGTQLVGLGIFLGLVLSNLQYIDIASTRNLAIIGISILMGMMIPYWVRKNSHLIDTGFLQLDSLIKMLMSNPNLIGGSLGCFLDNTVP</sequence>
<dbReference type="Pfam" id="PF00860">
    <property type="entry name" value="Xan_ur_permease"/>
    <property type="match status" value="1"/>
</dbReference>
<keyword evidence="5 6" id="KW-0472">Membrane</keyword>
<feature type="transmembrane region" description="Helical" evidence="6">
    <location>
        <begin position="257"/>
        <end position="278"/>
    </location>
</feature>
<feature type="transmembrane region" description="Helical" evidence="6">
    <location>
        <begin position="364"/>
        <end position="382"/>
    </location>
</feature>